<dbReference type="Proteomes" id="UP001063166">
    <property type="component" value="Unassembled WGS sequence"/>
</dbReference>
<evidence type="ECO:0000256" key="1">
    <source>
        <dbReference type="SAM" id="MobiDB-lite"/>
    </source>
</evidence>
<dbReference type="OrthoDB" id="2269373at2759"/>
<comment type="caution">
    <text evidence="2">The sequence shown here is derived from an EMBL/GenBank/DDBJ whole genome shotgun (WGS) entry which is preliminary data.</text>
</comment>
<feature type="compositionally biased region" description="Low complexity" evidence="1">
    <location>
        <begin position="166"/>
        <end position="181"/>
    </location>
</feature>
<feature type="region of interest" description="Disordered" evidence="1">
    <location>
        <begin position="1"/>
        <end position="27"/>
    </location>
</feature>
<dbReference type="EMBL" id="BRPK01000014">
    <property type="protein sequence ID" value="GLB43732.1"/>
    <property type="molecule type" value="Genomic_DNA"/>
</dbReference>
<sequence length="187" mass="20100">MSTRAAGTGRRMRAAFNSRAAEGNHRKTRRVRAALSCINCHNSEQNATETALPAHDALSKDFSNLCQTHVMLFNKTASDSQDETTRLLRRVAELESVIREKRPAPRWSQHAGTVSAGNLADETCSSASASASSTPSSAEPSLLTPALSCTLIGTRAHTSLCPHTPPSTFTTTTRTSFSTRRCLPAKS</sequence>
<proteinExistence type="predicted"/>
<keyword evidence="2" id="KW-0238">DNA-binding</keyword>
<feature type="region of interest" description="Disordered" evidence="1">
    <location>
        <begin position="160"/>
        <end position="187"/>
    </location>
</feature>
<protein>
    <submittedName>
        <fullName evidence="2">GAL4-like Zn(II)2Cys6 (Or C6 zinc) binuclear cluster DNA-binding domain</fullName>
    </submittedName>
</protein>
<keyword evidence="3" id="KW-1185">Reference proteome</keyword>
<reference evidence="2" key="1">
    <citation type="submission" date="2022-07" db="EMBL/GenBank/DDBJ databases">
        <title>The genome of Lyophyllum shimeji provides insight into the initial evolution of ectomycorrhizal fungal genome.</title>
        <authorList>
            <person name="Kobayashi Y."/>
            <person name="Shibata T."/>
            <person name="Hirakawa H."/>
            <person name="Shigenobu S."/>
            <person name="Nishiyama T."/>
            <person name="Yamada A."/>
            <person name="Hasebe M."/>
            <person name="Kawaguchi M."/>
        </authorList>
    </citation>
    <scope>NUCLEOTIDE SEQUENCE</scope>
    <source>
        <strain evidence="2">AT787</strain>
    </source>
</reference>
<evidence type="ECO:0000313" key="2">
    <source>
        <dbReference type="EMBL" id="GLB43732.1"/>
    </source>
</evidence>
<dbReference type="GO" id="GO:0003677">
    <property type="term" value="F:DNA binding"/>
    <property type="evidence" value="ECO:0007669"/>
    <property type="project" value="UniProtKB-KW"/>
</dbReference>
<gene>
    <name evidence="2" type="ORF">LshimejAT787_1402440</name>
</gene>
<dbReference type="AlphaFoldDB" id="A0A9P3PVK1"/>
<evidence type="ECO:0000313" key="3">
    <source>
        <dbReference type="Proteomes" id="UP001063166"/>
    </source>
</evidence>
<organism evidence="2 3">
    <name type="scientific">Lyophyllum shimeji</name>
    <name type="common">Hon-shimeji</name>
    <name type="synonym">Tricholoma shimeji</name>
    <dbReference type="NCBI Taxonomy" id="47721"/>
    <lineage>
        <taxon>Eukaryota</taxon>
        <taxon>Fungi</taxon>
        <taxon>Dikarya</taxon>
        <taxon>Basidiomycota</taxon>
        <taxon>Agaricomycotina</taxon>
        <taxon>Agaricomycetes</taxon>
        <taxon>Agaricomycetidae</taxon>
        <taxon>Agaricales</taxon>
        <taxon>Tricholomatineae</taxon>
        <taxon>Lyophyllaceae</taxon>
        <taxon>Lyophyllum</taxon>
    </lineage>
</organism>
<accession>A0A9P3PVK1</accession>
<name>A0A9P3PVK1_LYOSH</name>